<comment type="caution">
    <text evidence="2">The sequence shown here is derived from an EMBL/GenBank/DDBJ whole genome shotgun (WGS) entry which is preliminary data.</text>
</comment>
<dbReference type="Pfam" id="PF19408">
    <property type="entry name" value="PKD_6"/>
    <property type="match status" value="3"/>
</dbReference>
<dbReference type="InterPro" id="IPR045829">
    <property type="entry name" value="PKD_6"/>
</dbReference>
<dbReference type="Proteomes" id="UP001176429">
    <property type="component" value="Unassembled WGS sequence"/>
</dbReference>
<sequence length="1866" mass="189158">MTLYLDMAGPLIPNSAPVFSDTAVALVCQFDTTYILNSASDADGDRLTYSFGTPYAGDYNQLGNAPTSNNYNPPGTSFTPPPTSVTYASGYSTALPFGAGSTATLNATTGLSTYIVNAAQGFYVVAVDVNEYRNINGTEVLVGRTRRDLQLVVRQCPAGNAPTIQSAGGTGNPTGSGGRSFTVEEGQTLTFPINANTNPGGSSLTTRVNSVLLDGSGSINASYNGDQGLRPAGSTTGTVTVAGSGPVNGTFSFTPSCGMARSTSYDVLTTATVVCTTKSKSEVFQITVTKPAAPTAIAGTTQLCDVSLGQVYTATGPLSATYNWHIVGGTIVSGQGTQTVQVRWNSVATTAQLSVKGISAFGCRTDSVVQNVTIRPLANPVVTPSAPSICRGASTTLTVTPATGLTYTIAGGAQTVTGTTLTVSPTATTVYTVTASDGTCTSTTQVTVTVVPPPTVTPGTAVTVCSGQTAQLGAAPVAGLTYSWSPATGLSNPNIANPTLQLSNNTGANITQTYTLTVTNTAGCVSTGTVVVTVTPPLNVSAGTSVSTCSGQTAQLGVAPIAGLTYSWSPTTGLSNPTIANPTVTLTNTTGVIVTTTYTLTATNAAGCISTTTVTVTVNPAVIIPAFAPEFLCSGQTLQFNAPVLAGYTYSWTPTTGLSDPTIANPVLTAVNTTAAPISTLYTLLATNAQGCTATQAISVVVVPLPIANAGANQTLCSGVASAPLGIAPVAGNTYRWTPATGLSSATVAQPTVTLTNSGTTPITQTYTLTVTGPFAGNPVTGGTSCTSTSTVTVTVNPTPVATPGPAVSFCSGGSAQLGAAPVAGVTYSWSPDSGLSDATIANPIATGTNTTNAPITRIFTLTATLGTCTNTATVAVTINPAAQALPGVDRSVCSGIGTALGAAPVAGNTYLWTPATGLSSATVANPTATLTNTTGADITQTYTLVTTNTQGCTGTGTVTVTVKSAAVADAGPDLTVCSGATGLVGTPALPGYTYSWITTPQAGISIDNGSLAQPTFTVTNTTAQSFFRILVLNVTAPNGCTSQDQVQININPAAVAEAGPNYTTCSGQPVTLGPLNNPVVVGNTYAWTPAIGLSSTAVPNPVATLTNTTGATITQKYYLTVTTSNGCVARDSVTVTVTPAAVVDAGADQTVCADQRVTLGTPAQAGYTYTWTPATGLSSASTAQPVLNTTGLNTTTAPLTLKYYLNARTTSGCVGRDSVSVTINPRPAAEGITGSASVCPTVTGVAYSVVNPTGTTYRWIITGGTQASGGTTASITVDWGTAGTGLVQVYQVNALGCSSDTTDFAVRINPILQTPTPNGPGNVTATAPNNAVCQGDGPYTYATTPYTNGSVYAWTIIGGTQVSTNLNTVSVQWNPVTVSTIGKIVVTETSNPASGVRCLGTSDTLRVRINPTPLSTLTLTGPARVCQGSPISFTLPGGFAGSTYAFQLDNQPQTTTGNTLSLPAQTTPGTYVVSVRETSAQGCAGALITTSFTVDPAPVAATITGPAFLCDFPTPAQPGIQYSVPNTSGATYQWTVVGGAIATGQGSSQITVYFNSTAPSYSVSVTETSAFGCAGPANTLRILRNTPSLALALASVAETSNNSVVLTLNVASNDNTPAANLVQVQRRVTGSGAAFVTVGTVPATATTYTDASADAAANSYEYQLELTNGCGTLLRSALLQTIRLQAMAAPGTGGRNQGTVDLSWNAYVGFPVQGYRIYRTLDGGTPELLSTVLASTLTATVPNGADNSATGAGFNQVFRVVAVSTDATPLFSNSNTTSVDFANTVKTYNIITPNNDGKNDVLVFDNITLYPGNTLTIFNRWGREVYNTTNYQNNWGGTELSGGNYYYLLKLPNGTTTKGWFEIVK</sequence>
<dbReference type="InterPro" id="IPR026341">
    <property type="entry name" value="T9SS_type_B"/>
</dbReference>
<evidence type="ECO:0000313" key="2">
    <source>
        <dbReference type="EMBL" id="MDO7876266.1"/>
    </source>
</evidence>
<reference evidence="2" key="1">
    <citation type="submission" date="2023-07" db="EMBL/GenBank/DDBJ databases">
        <authorList>
            <person name="Kim M.K."/>
        </authorList>
    </citation>
    <scope>NUCLEOTIDE SEQUENCE</scope>
    <source>
        <strain evidence="2">ASUV-10-1</strain>
    </source>
</reference>
<name>A0ABT9BI04_9BACT</name>
<feature type="domain" description="PKD-like" evidence="1">
    <location>
        <begin position="291"/>
        <end position="367"/>
    </location>
</feature>
<dbReference type="RefSeq" id="WP_305007620.1">
    <property type="nucleotide sequence ID" value="NZ_JAUQSY010000010.1"/>
</dbReference>
<organism evidence="2 3">
    <name type="scientific">Hymenobacter aranciens</name>
    <dbReference type="NCBI Taxonomy" id="3063996"/>
    <lineage>
        <taxon>Bacteria</taxon>
        <taxon>Pseudomonadati</taxon>
        <taxon>Bacteroidota</taxon>
        <taxon>Cytophagia</taxon>
        <taxon>Cytophagales</taxon>
        <taxon>Hymenobacteraceae</taxon>
        <taxon>Hymenobacter</taxon>
    </lineage>
</organism>
<feature type="domain" description="PKD-like" evidence="1">
    <location>
        <begin position="1230"/>
        <end position="1302"/>
    </location>
</feature>
<protein>
    <submittedName>
        <fullName evidence="2">Gliding motility-associated C-terminal domain-containing protein</fullName>
    </submittedName>
</protein>
<keyword evidence="3" id="KW-1185">Reference proteome</keyword>
<gene>
    <name evidence="2" type="ORF">Q5H93_16090</name>
</gene>
<evidence type="ECO:0000259" key="1">
    <source>
        <dbReference type="Pfam" id="PF19408"/>
    </source>
</evidence>
<dbReference type="Pfam" id="PF13585">
    <property type="entry name" value="CHU_C"/>
    <property type="match status" value="1"/>
</dbReference>
<dbReference type="NCBIfam" id="TIGR04131">
    <property type="entry name" value="Bac_Flav_CTERM"/>
    <property type="match status" value="1"/>
</dbReference>
<accession>A0ABT9BI04</accession>
<feature type="domain" description="PKD-like" evidence="1">
    <location>
        <begin position="1501"/>
        <end position="1576"/>
    </location>
</feature>
<dbReference type="EMBL" id="JAUQSY010000010">
    <property type="protein sequence ID" value="MDO7876266.1"/>
    <property type="molecule type" value="Genomic_DNA"/>
</dbReference>
<proteinExistence type="predicted"/>
<evidence type="ECO:0000313" key="3">
    <source>
        <dbReference type="Proteomes" id="UP001176429"/>
    </source>
</evidence>